<feature type="region of interest" description="Disordered" evidence="1">
    <location>
        <begin position="200"/>
        <end position="221"/>
    </location>
</feature>
<name>A0A9N9Z7I6_9HYPO</name>
<feature type="region of interest" description="Disordered" evidence="1">
    <location>
        <begin position="370"/>
        <end position="401"/>
    </location>
</feature>
<sequence length="567" mass="63479">MATIARSDLQALGSSVTTASSITDVTHLSSYNWIEAAEPTIAVPGSPPSWTPSNYPQKVPQDCGFVYIAQNAARHPDSPLEPLFRSLFHTNPTFDISSVDVITDRNNIRKLLYFVNPKLNGYRPEPFTIKAEVVGKTIIFSRDEAATYEIIEPHQFRGFGHNFEKLYTSPEIMGSTGHHRIISYSFGGLKFVVRHETDGYMKTPPSPDASPRQTQDETSLSGMMSTLSVSPTTVGHAIAGSKLSMCHVGKEVPIESTLEIKTRAMTRRLEISDVAVQLWVSQTPMLVRAYHNRGTFQKPEVEDITAEIKAWESEHEQDLKMLGGLIQKIVSTAKECAGSVAIKCDVSQDELQIEKTAAAPILPEDLYSRWDSKKTSTSQDARTGDESVTRAHGSGPKGLEDAPFSDVIQAGLDKGFRHVFRNMSENLADYQELCNSMKRLGIDVLQGRQIRDLMSDMRQGKGDYDPEERRTFSFKSLARDSAFRLLYSFLDGTVSDRNRAYEATLFVVSHPGIFKHKTRKMVLAAYYSQFVASDKQRRILDQWQAKWESSRGSNDLDVTTEELEVRV</sequence>
<evidence type="ECO:0008006" key="4">
    <source>
        <dbReference type="Google" id="ProtNLM"/>
    </source>
</evidence>
<keyword evidence="3" id="KW-1185">Reference proteome</keyword>
<dbReference type="AlphaFoldDB" id="A0A9N9Z7I6"/>
<dbReference type="EMBL" id="CABFOC020000038">
    <property type="protein sequence ID" value="CAH0050852.1"/>
    <property type="molecule type" value="Genomic_DNA"/>
</dbReference>
<reference evidence="2" key="1">
    <citation type="submission" date="2021-10" db="EMBL/GenBank/DDBJ databases">
        <authorList>
            <person name="Piombo E."/>
        </authorList>
    </citation>
    <scope>NUCLEOTIDE SEQUENCE</scope>
</reference>
<dbReference type="OrthoDB" id="420564at2759"/>
<dbReference type="PANTHER" id="PTHR35179">
    <property type="entry name" value="PROTEIN CBG02620"/>
    <property type="match status" value="1"/>
</dbReference>
<accession>A0A9N9Z7I6</accession>
<comment type="caution">
    <text evidence="2">The sequence shown here is derived from an EMBL/GenBank/DDBJ whole genome shotgun (WGS) entry which is preliminary data.</text>
</comment>
<dbReference type="PANTHER" id="PTHR35179:SF2">
    <property type="entry name" value="START DOMAIN-CONTAINING PROTEIN"/>
    <property type="match status" value="1"/>
</dbReference>
<evidence type="ECO:0000313" key="2">
    <source>
        <dbReference type="EMBL" id="CAH0050852.1"/>
    </source>
</evidence>
<feature type="compositionally biased region" description="Polar residues" evidence="1">
    <location>
        <begin position="211"/>
        <end position="221"/>
    </location>
</feature>
<dbReference type="Proteomes" id="UP000775872">
    <property type="component" value="Unassembled WGS sequence"/>
</dbReference>
<evidence type="ECO:0000313" key="3">
    <source>
        <dbReference type="Proteomes" id="UP000775872"/>
    </source>
</evidence>
<evidence type="ECO:0000256" key="1">
    <source>
        <dbReference type="SAM" id="MobiDB-lite"/>
    </source>
</evidence>
<proteinExistence type="predicted"/>
<organism evidence="2 3">
    <name type="scientific">Clonostachys solani</name>
    <dbReference type="NCBI Taxonomy" id="160281"/>
    <lineage>
        <taxon>Eukaryota</taxon>
        <taxon>Fungi</taxon>
        <taxon>Dikarya</taxon>
        <taxon>Ascomycota</taxon>
        <taxon>Pezizomycotina</taxon>
        <taxon>Sordariomycetes</taxon>
        <taxon>Hypocreomycetidae</taxon>
        <taxon>Hypocreales</taxon>
        <taxon>Bionectriaceae</taxon>
        <taxon>Clonostachys</taxon>
    </lineage>
</organism>
<gene>
    <name evidence="2" type="ORF">CSOL1703_00014098</name>
</gene>
<protein>
    <recommendedName>
        <fullName evidence="4">Geranylgeranyl pyrophosphate synthetase</fullName>
    </recommendedName>
</protein>